<dbReference type="InterPro" id="IPR026411">
    <property type="entry name" value="Cyanosort_A_assoc"/>
</dbReference>
<comment type="caution">
    <text evidence="1">The sequence shown here is derived from an EMBL/GenBank/DDBJ whole genome shotgun (WGS) entry which is preliminary data.</text>
</comment>
<keyword evidence="2" id="KW-1185">Reference proteome</keyword>
<dbReference type="EMBL" id="JAQOSQ010000003">
    <property type="protein sequence ID" value="MDJ1182589.1"/>
    <property type="molecule type" value="Genomic_DNA"/>
</dbReference>
<evidence type="ECO:0000313" key="1">
    <source>
        <dbReference type="EMBL" id="MDJ1182589.1"/>
    </source>
</evidence>
<dbReference type="RefSeq" id="WP_283757241.1">
    <property type="nucleotide sequence ID" value="NZ_JAQOSQ010000003.1"/>
</dbReference>
<sequence>MNLSEKFRLPILAVNAILVVLTLGKITIDPTIGRSPEYRLPLQIALPGWKPLESQTIDSQYQYPDSLASNSYQFIQDNLLLTIEMHYLSNTDGEVASYIQNYTGITMESDRLSLFIRERENIGFYTLFVRENKAYLSACINPRGKTTVTSAQFNHNRYTYDLKIQRFIRWLVSRVDIWEDHCLWSHLSINIDPNSLEKTYSLLEQAWIDLYHQQDMDGSTT</sequence>
<organism evidence="1 2">
    <name type="scientific">Roseofilum casamattae BLCC-M143</name>
    <dbReference type="NCBI Taxonomy" id="3022442"/>
    <lineage>
        <taxon>Bacteria</taxon>
        <taxon>Bacillati</taxon>
        <taxon>Cyanobacteriota</taxon>
        <taxon>Cyanophyceae</taxon>
        <taxon>Desertifilales</taxon>
        <taxon>Desertifilaceae</taxon>
        <taxon>Roseofilum</taxon>
        <taxon>Roseofilum casamattae</taxon>
    </lineage>
</organism>
<evidence type="ECO:0000313" key="2">
    <source>
        <dbReference type="Proteomes" id="UP001232992"/>
    </source>
</evidence>
<reference evidence="1 2" key="1">
    <citation type="submission" date="2023-01" db="EMBL/GenBank/DDBJ databases">
        <title>Novel diversity within Roseofilum (Cyanobacteria; Desertifilaceae) from marine benthic mats with descriptions of four novel species.</title>
        <authorList>
            <person name="Wang Y."/>
            <person name="Berthold D.E."/>
            <person name="Hu J."/>
            <person name="Lefler F.W."/>
            <person name="Laughinghouse H.D. IV."/>
        </authorList>
    </citation>
    <scope>NUCLEOTIDE SEQUENCE [LARGE SCALE GENOMIC DNA]</scope>
    <source>
        <strain evidence="1 2">BLCC-M143</strain>
    </source>
</reference>
<protein>
    <submittedName>
        <fullName evidence="1">Cyanoexosortase A system-associated protein</fullName>
    </submittedName>
</protein>
<gene>
    <name evidence="1" type="ORF">PMH09_05220</name>
</gene>
<name>A0ABT7BTT3_9CYAN</name>
<proteinExistence type="predicted"/>
<dbReference type="Proteomes" id="UP001232992">
    <property type="component" value="Unassembled WGS sequence"/>
</dbReference>
<dbReference type="NCBIfam" id="TIGR04153">
    <property type="entry name" value="cyanosortA_assc"/>
    <property type="match status" value="1"/>
</dbReference>
<accession>A0ABT7BTT3</accession>